<evidence type="ECO:0000256" key="2">
    <source>
        <dbReference type="ARBA" id="ARBA00022723"/>
    </source>
</evidence>
<proteinExistence type="inferred from homology"/>
<dbReference type="InterPro" id="IPR003764">
    <property type="entry name" value="GlcNAc_6-P_deAcase"/>
</dbReference>
<feature type="binding site" evidence="7">
    <location>
        <position position="140"/>
    </location>
    <ligand>
        <name>substrate</name>
    </ligand>
</feature>
<name>A0A7K1Y6G6_9SPHI</name>
<sequence>MKIAYTNCIVVTNGSELHGKAVITEGNIISDIVSENNIPQDCRQHDLDGAFISPGFIDLQIYGSGGKLFGGVPTADALAQMEADLLSQGTTGFLGAVATNTPAIVQQAVDAAKDFRNRSQDIFIGLHLEGPYLNPKRKGAHPADLIKKGSLEELKSWVESAKGEIKMMTIAPELQDQELIDYLKEQQIIISAGHSDADYRQACSAFSNGVAAATHLYNAMPQLHHREPGLVAGIFHSKPFTSIVADGVHVSFPMIEIAKRQLQEKLYLITDAVTETNEGIYQHVLNGDRYTMPDGTLSGSSLTMLKAVQNCVTEVNIDLPEAVNMASLYPATVIGLNESLGTIEHGKQANMAIFDQNFKIKGTVFQGNYIENAG</sequence>
<evidence type="ECO:0000256" key="3">
    <source>
        <dbReference type="ARBA" id="ARBA00022801"/>
    </source>
</evidence>
<feature type="active site" description="Proton donor/acceptor" evidence="6">
    <location>
        <position position="271"/>
    </location>
</feature>
<evidence type="ECO:0000259" key="9">
    <source>
        <dbReference type="Pfam" id="PF01979"/>
    </source>
</evidence>
<evidence type="ECO:0000256" key="4">
    <source>
        <dbReference type="ARBA" id="ARBA00023277"/>
    </source>
</evidence>
<organism evidence="10 11">
    <name type="scientific">Hufsiella arboris</name>
    <dbReference type="NCBI Taxonomy" id="2695275"/>
    <lineage>
        <taxon>Bacteria</taxon>
        <taxon>Pseudomonadati</taxon>
        <taxon>Bacteroidota</taxon>
        <taxon>Sphingobacteriia</taxon>
        <taxon>Sphingobacteriales</taxon>
        <taxon>Sphingobacteriaceae</taxon>
        <taxon>Hufsiella</taxon>
    </lineage>
</organism>
<feature type="binding site" evidence="7">
    <location>
        <position position="226"/>
    </location>
    <ligand>
        <name>substrate</name>
    </ligand>
</feature>
<dbReference type="EMBL" id="WVHT01000001">
    <property type="protein sequence ID" value="MXV50030.1"/>
    <property type="molecule type" value="Genomic_DNA"/>
</dbReference>
<dbReference type="Pfam" id="PF01979">
    <property type="entry name" value="Amidohydro_1"/>
    <property type="match status" value="1"/>
</dbReference>
<feature type="binding site" evidence="7">
    <location>
        <begin position="218"/>
        <end position="219"/>
    </location>
    <ligand>
        <name>substrate</name>
    </ligand>
</feature>
<accession>A0A7K1Y6G6</accession>
<keyword evidence="11" id="KW-1185">Reference proteome</keyword>
<dbReference type="GO" id="GO:0008448">
    <property type="term" value="F:N-acetylglucosamine-6-phosphate deacetylase activity"/>
    <property type="evidence" value="ECO:0007669"/>
    <property type="project" value="UniProtKB-EC"/>
</dbReference>
<reference evidence="10 11" key="1">
    <citation type="submission" date="2019-11" db="EMBL/GenBank/DDBJ databases">
        <title>Pedobacter sp. HMF7647 Genome sequencing and assembly.</title>
        <authorList>
            <person name="Kang H."/>
            <person name="Kim H."/>
            <person name="Joh K."/>
        </authorList>
    </citation>
    <scope>NUCLEOTIDE SEQUENCE [LARGE SCALE GENOMIC DNA]</scope>
    <source>
        <strain evidence="10 11">HMF7647</strain>
    </source>
</reference>
<dbReference type="SUPFAM" id="SSF51556">
    <property type="entry name" value="Metallo-dependent hydrolases"/>
    <property type="match status" value="1"/>
</dbReference>
<protein>
    <submittedName>
        <fullName evidence="10">N-acetylglucosamine-6-phosphate deacetylase</fullName>
        <ecNumber evidence="10">3.5.1.25</ecNumber>
    </submittedName>
</protein>
<comment type="caution">
    <text evidence="10">The sequence shown here is derived from an EMBL/GenBank/DDBJ whole genome shotgun (WGS) entry which is preliminary data.</text>
</comment>
<feature type="binding site" evidence="7">
    <location>
        <begin position="297"/>
        <end position="299"/>
    </location>
    <ligand>
        <name>substrate</name>
    </ligand>
</feature>
<evidence type="ECO:0000256" key="7">
    <source>
        <dbReference type="PIRSR" id="PIRSR038994-2"/>
    </source>
</evidence>
<dbReference type="PIRSF" id="PIRSF038994">
    <property type="entry name" value="NagA"/>
    <property type="match status" value="1"/>
</dbReference>
<comment type="similarity">
    <text evidence="1 5">Belongs to the metallo-dependent hydrolases superfamily. NagA family.</text>
</comment>
<evidence type="ECO:0000256" key="6">
    <source>
        <dbReference type="PIRSR" id="PIRSR038994-1"/>
    </source>
</evidence>
<dbReference type="InterPro" id="IPR006680">
    <property type="entry name" value="Amidohydro-rel"/>
</dbReference>
<feature type="domain" description="Amidohydrolase-related" evidence="9">
    <location>
        <begin position="51"/>
        <end position="368"/>
    </location>
</feature>
<dbReference type="AlphaFoldDB" id="A0A7K1Y6G6"/>
<evidence type="ECO:0000313" key="10">
    <source>
        <dbReference type="EMBL" id="MXV50030.1"/>
    </source>
</evidence>
<feature type="binding site" evidence="7">
    <location>
        <position position="249"/>
    </location>
    <ligand>
        <name>substrate</name>
    </ligand>
</feature>
<dbReference type="GO" id="GO:0006046">
    <property type="term" value="P:N-acetylglucosamine catabolic process"/>
    <property type="evidence" value="ECO:0007669"/>
    <property type="project" value="TreeGrafter"/>
</dbReference>
<dbReference type="Gene3D" id="2.30.40.10">
    <property type="entry name" value="Urease, subunit C, domain 1"/>
    <property type="match status" value="1"/>
</dbReference>
<keyword evidence="4 5" id="KW-0119">Carbohydrate metabolism</keyword>
<dbReference type="PANTHER" id="PTHR11113">
    <property type="entry name" value="N-ACETYLGLUCOSAMINE-6-PHOSPHATE DEACETYLASE"/>
    <property type="match status" value="1"/>
</dbReference>
<dbReference type="CDD" id="cd00854">
    <property type="entry name" value="NagA"/>
    <property type="match status" value="1"/>
</dbReference>
<dbReference type="InterPro" id="IPR011059">
    <property type="entry name" value="Metal-dep_hydrolase_composite"/>
</dbReference>
<feature type="binding site" evidence="8">
    <location>
        <position position="129"/>
    </location>
    <ligand>
        <name>Zn(2+)</name>
        <dbReference type="ChEBI" id="CHEBI:29105"/>
    </ligand>
</feature>
<feature type="binding site" evidence="8">
    <location>
        <position position="194"/>
    </location>
    <ligand>
        <name>Zn(2+)</name>
        <dbReference type="ChEBI" id="CHEBI:29105"/>
    </ligand>
</feature>
<evidence type="ECO:0000256" key="5">
    <source>
        <dbReference type="PIRNR" id="PIRNR038994"/>
    </source>
</evidence>
<dbReference type="Proteomes" id="UP000466586">
    <property type="component" value="Unassembled WGS sequence"/>
</dbReference>
<evidence type="ECO:0000313" key="11">
    <source>
        <dbReference type="Proteomes" id="UP000466586"/>
    </source>
</evidence>
<dbReference type="Gene3D" id="3.20.20.140">
    <property type="entry name" value="Metal-dependent hydrolases"/>
    <property type="match status" value="1"/>
</dbReference>
<dbReference type="RefSeq" id="WP_160843187.1">
    <property type="nucleotide sequence ID" value="NZ_WVHT01000001.1"/>
</dbReference>
<keyword evidence="2 8" id="KW-0479">Metal-binding</keyword>
<dbReference type="GO" id="GO:0046872">
    <property type="term" value="F:metal ion binding"/>
    <property type="evidence" value="ECO:0007669"/>
    <property type="project" value="UniProtKB-KW"/>
</dbReference>
<dbReference type="NCBIfam" id="TIGR00221">
    <property type="entry name" value="nagA"/>
    <property type="match status" value="1"/>
</dbReference>
<feature type="binding site" evidence="8">
    <location>
        <position position="215"/>
    </location>
    <ligand>
        <name>Zn(2+)</name>
        <dbReference type="ChEBI" id="CHEBI:29105"/>
    </ligand>
</feature>
<comment type="cofactor">
    <cofactor evidence="8">
        <name>a divalent metal cation</name>
        <dbReference type="ChEBI" id="CHEBI:60240"/>
    </cofactor>
    <text evidence="8">Binds 1 divalent metal cation per subunit.</text>
</comment>
<keyword evidence="3 5" id="KW-0378">Hydrolase</keyword>
<dbReference type="SUPFAM" id="SSF51338">
    <property type="entry name" value="Composite domain of metallo-dependent hydrolases"/>
    <property type="match status" value="1"/>
</dbReference>
<evidence type="ECO:0000256" key="1">
    <source>
        <dbReference type="ARBA" id="ARBA00010716"/>
    </source>
</evidence>
<dbReference type="InterPro" id="IPR032466">
    <property type="entry name" value="Metal_Hydrolase"/>
</dbReference>
<dbReference type="EC" id="3.5.1.25" evidence="10"/>
<evidence type="ECO:0000256" key="8">
    <source>
        <dbReference type="PIRSR" id="PIRSR038994-3"/>
    </source>
</evidence>
<gene>
    <name evidence="10" type="primary">nagA</name>
    <name evidence="10" type="ORF">GS399_03530</name>
</gene>
<dbReference type="PANTHER" id="PTHR11113:SF14">
    <property type="entry name" value="N-ACETYLGLUCOSAMINE-6-PHOSPHATE DEACETYLASE"/>
    <property type="match status" value="1"/>
</dbReference>